<comment type="caution">
    <text evidence="3">The sequence shown here is derived from an EMBL/GenBank/DDBJ whole genome shotgun (WGS) entry which is preliminary data.</text>
</comment>
<dbReference type="EMBL" id="ABTR02000001">
    <property type="protein sequence ID" value="EFC91148.1"/>
    <property type="molecule type" value="Genomic_DNA"/>
</dbReference>
<accession>D2Z6Q1</accession>
<protein>
    <submittedName>
        <fullName evidence="3">Uncharacterized protein</fullName>
    </submittedName>
</protein>
<dbReference type="AlphaFoldDB" id="D2Z6Q1"/>
<reference evidence="3 4" key="1">
    <citation type="journal article" date="2010" name="Stand. Genomic Sci.">
        <title>Permanent draft genome sequence of Dethiosulfovibrio peptidovorans type strain (SEBR 4207).</title>
        <authorList>
            <person name="Labutti K."/>
            <person name="Mayilraj S."/>
            <person name="Clum A."/>
            <person name="Lucas S."/>
            <person name="Glavina Del Rio T."/>
            <person name="Nolan M."/>
            <person name="Tice H."/>
            <person name="Cheng J.F."/>
            <person name="Pitluck S."/>
            <person name="Liolios K."/>
            <person name="Ivanova N."/>
            <person name="Mavromatis K."/>
            <person name="Mikhailova N."/>
            <person name="Pati A."/>
            <person name="Goodwin L."/>
            <person name="Chen A."/>
            <person name="Palaniappan K."/>
            <person name="Land M."/>
            <person name="Hauser L."/>
            <person name="Chang Y.J."/>
            <person name="Jeffries C.D."/>
            <person name="Rohde M."/>
            <person name="Spring S."/>
            <person name="Goker M."/>
            <person name="Woyke T."/>
            <person name="Bristow J."/>
            <person name="Eisen J.A."/>
            <person name="Markowitz V."/>
            <person name="Hugenholtz P."/>
            <person name="Kyrpides N.C."/>
            <person name="Klenk H.P."/>
            <person name="Lapidus A."/>
        </authorList>
    </citation>
    <scope>NUCLEOTIDE SEQUENCE [LARGE SCALE GENOMIC DNA]</scope>
    <source>
        <strain evidence="3 4">DSM 11002</strain>
    </source>
</reference>
<name>D2Z6Q1_9BACT</name>
<dbReference type="PaxDb" id="469381-Dpep_1122"/>
<dbReference type="Gene3D" id="1.20.120.1490">
    <property type="match status" value="1"/>
</dbReference>
<dbReference type="RefSeq" id="WP_005660362.1">
    <property type="nucleotide sequence ID" value="NZ_ABTR02000001.1"/>
</dbReference>
<feature type="chain" id="PRO_5003039823" evidence="2">
    <location>
        <begin position="27"/>
        <end position="250"/>
    </location>
</feature>
<keyword evidence="4" id="KW-1185">Reference proteome</keyword>
<evidence type="ECO:0000313" key="4">
    <source>
        <dbReference type="Proteomes" id="UP000006427"/>
    </source>
</evidence>
<dbReference type="OrthoDB" id="9840906at2"/>
<keyword evidence="2" id="KW-0732">Signal</keyword>
<feature type="signal peptide" evidence="2">
    <location>
        <begin position="1"/>
        <end position="26"/>
    </location>
</feature>
<proteinExistence type="predicted"/>
<feature type="region of interest" description="Disordered" evidence="1">
    <location>
        <begin position="145"/>
        <end position="180"/>
    </location>
</feature>
<dbReference type="Proteomes" id="UP000006427">
    <property type="component" value="Unassembled WGS sequence"/>
</dbReference>
<evidence type="ECO:0000313" key="3">
    <source>
        <dbReference type="EMBL" id="EFC91148.1"/>
    </source>
</evidence>
<sequence>MKKGKRTLAILAAVAAVTIGSMSASAEAWDGCRGQDRGNRTHHDGQTMMGFGQGMNRWGDDLSLSAKQKLEMGEIERKWFDDNSELARKTAWALRDYRYDLSAGRTIDEGKVAEMKKDMVALEIKRMELHRDLYGLLDEDQKKLADKRHQEGPFRRGHDDRGRRPGRSGRNEAVEKARADNRKAMDALRDEIHSVMTGNASAEDLAALAEKKVELRLQMIENMGKERFQMRKDSTPGKCGARFDSRKRNG</sequence>
<evidence type="ECO:0000256" key="2">
    <source>
        <dbReference type="SAM" id="SignalP"/>
    </source>
</evidence>
<gene>
    <name evidence="3" type="ORF">Dpep_1122</name>
</gene>
<feature type="region of interest" description="Disordered" evidence="1">
    <location>
        <begin position="231"/>
        <end position="250"/>
    </location>
</feature>
<evidence type="ECO:0000256" key="1">
    <source>
        <dbReference type="SAM" id="MobiDB-lite"/>
    </source>
</evidence>
<organism evidence="3 4">
    <name type="scientific">Dethiosulfovibrio peptidovorans DSM 11002</name>
    <dbReference type="NCBI Taxonomy" id="469381"/>
    <lineage>
        <taxon>Bacteria</taxon>
        <taxon>Thermotogati</taxon>
        <taxon>Synergistota</taxon>
        <taxon>Synergistia</taxon>
        <taxon>Synergistales</taxon>
        <taxon>Dethiosulfovibrionaceae</taxon>
        <taxon>Dethiosulfovibrio</taxon>
    </lineage>
</organism>